<dbReference type="AlphaFoldDB" id="A0AAW2DFU4"/>
<evidence type="ECO:0000313" key="8">
    <source>
        <dbReference type="Proteomes" id="UP001459277"/>
    </source>
</evidence>
<dbReference type="EMBL" id="JAZDWU010000003">
    <property type="protein sequence ID" value="KAL0009513.1"/>
    <property type="molecule type" value="Genomic_DNA"/>
</dbReference>
<evidence type="ECO:0000256" key="4">
    <source>
        <dbReference type="ARBA" id="ARBA00023136"/>
    </source>
</evidence>
<dbReference type="InterPro" id="IPR005828">
    <property type="entry name" value="MFS_sugar_transport-like"/>
</dbReference>
<dbReference type="GO" id="GO:0022857">
    <property type="term" value="F:transmembrane transporter activity"/>
    <property type="evidence" value="ECO:0007669"/>
    <property type="project" value="InterPro"/>
</dbReference>
<feature type="transmembrane region" description="Helical" evidence="5">
    <location>
        <begin position="71"/>
        <end position="88"/>
    </location>
</feature>
<evidence type="ECO:0000256" key="3">
    <source>
        <dbReference type="ARBA" id="ARBA00022989"/>
    </source>
</evidence>
<feature type="transmembrane region" description="Helical" evidence="5">
    <location>
        <begin position="128"/>
        <end position="149"/>
    </location>
</feature>
<reference evidence="7 8" key="1">
    <citation type="submission" date="2024-01" db="EMBL/GenBank/DDBJ databases">
        <title>A telomere-to-telomere, gap-free genome of sweet tea (Lithocarpus litseifolius).</title>
        <authorList>
            <person name="Zhou J."/>
        </authorList>
    </citation>
    <scope>NUCLEOTIDE SEQUENCE [LARGE SCALE GENOMIC DNA]</scope>
    <source>
        <strain evidence="7">Zhou-2022a</strain>
        <tissue evidence="7">Leaf</tissue>
    </source>
</reference>
<dbReference type="PANTHER" id="PTHR24064">
    <property type="entry name" value="SOLUTE CARRIER FAMILY 22 MEMBER"/>
    <property type="match status" value="1"/>
</dbReference>
<dbReference type="Pfam" id="PF00083">
    <property type="entry name" value="Sugar_tr"/>
    <property type="match status" value="1"/>
</dbReference>
<comment type="subcellular location">
    <subcellularLocation>
        <location evidence="1">Membrane</location>
        <topology evidence="1">Multi-pass membrane protein</topology>
    </subcellularLocation>
</comment>
<dbReference type="InterPro" id="IPR020846">
    <property type="entry name" value="MFS_dom"/>
</dbReference>
<comment type="caution">
    <text evidence="7">The sequence shown here is derived from an EMBL/GenBank/DDBJ whole genome shotgun (WGS) entry which is preliminary data.</text>
</comment>
<dbReference type="SUPFAM" id="SSF103473">
    <property type="entry name" value="MFS general substrate transporter"/>
    <property type="match status" value="1"/>
</dbReference>
<evidence type="ECO:0000256" key="1">
    <source>
        <dbReference type="ARBA" id="ARBA00004141"/>
    </source>
</evidence>
<feature type="transmembrane region" description="Helical" evidence="5">
    <location>
        <begin position="210"/>
        <end position="233"/>
    </location>
</feature>
<keyword evidence="2 5" id="KW-0812">Transmembrane</keyword>
<keyword evidence="4 5" id="KW-0472">Membrane</keyword>
<name>A0AAW2DFU4_9ROSI</name>
<feature type="transmembrane region" description="Helical" evidence="5">
    <location>
        <begin position="6"/>
        <end position="30"/>
    </location>
</feature>
<keyword evidence="8" id="KW-1185">Reference proteome</keyword>
<dbReference type="InterPro" id="IPR036259">
    <property type="entry name" value="MFS_trans_sf"/>
</dbReference>
<organism evidence="7 8">
    <name type="scientific">Lithocarpus litseifolius</name>
    <dbReference type="NCBI Taxonomy" id="425828"/>
    <lineage>
        <taxon>Eukaryota</taxon>
        <taxon>Viridiplantae</taxon>
        <taxon>Streptophyta</taxon>
        <taxon>Embryophyta</taxon>
        <taxon>Tracheophyta</taxon>
        <taxon>Spermatophyta</taxon>
        <taxon>Magnoliopsida</taxon>
        <taxon>eudicotyledons</taxon>
        <taxon>Gunneridae</taxon>
        <taxon>Pentapetalae</taxon>
        <taxon>rosids</taxon>
        <taxon>fabids</taxon>
        <taxon>Fagales</taxon>
        <taxon>Fagaceae</taxon>
        <taxon>Lithocarpus</taxon>
    </lineage>
</organism>
<dbReference type="Proteomes" id="UP001459277">
    <property type="component" value="Unassembled WGS sequence"/>
</dbReference>
<evidence type="ECO:0000256" key="2">
    <source>
        <dbReference type="ARBA" id="ARBA00022692"/>
    </source>
</evidence>
<gene>
    <name evidence="7" type="ORF">SO802_011015</name>
</gene>
<feature type="domain" description="Major facilitator superfamily (MFS) profile" evidence="6">
    <location>
        <begin position="1"/>
        <end position="243"/>
    </location>
</feature>
<accession>A0AAW2DFU4</accession>
<dbReference type="GO" id="GO:0016020">
    <property type="term" value="C:membrane"/>
    <property type="evidence" value="ECO:0007669"/>
    <property type="project" value="UniProtKB-SubCell"/>
</dbReference>
<evidence type="ECO:0000256" key="5">
    <source>
        <dbReference type="SAM" id="Phobius"/>
    </source>
</evidence>
<feature type="transmembrane region" description="Helical" evidence="5">
    <location>
        <begin position="100"/>
        <end position="122"/>
    </location>
</feature>
<dbReference type="Gene3D" id="1.20.1250.20">
    <property type="entry name" value="MFS general substrate transporter like domains"/>
    <property type="match status" value="1"/>
</dbReference>
<evidence type="ECO:0000259" key="6">
    <source>
        <dbReference type="PROSITE" id="PS50850"/>
    </source>
</evidence>
<dbReference type="PROSITE" id="PS50850">
    <property type="entry name" value="MFS"/>
    <property type="match status" value="1"/>
</dbReference>
<keyword evidence="3 5" id="KW-1133">Transmembrane helix</keyword>
<evidence type="ECO:0000313" key="7">
    <source>
        <dbReference type="EMBL" id="KAL0009513.1"/>
    </source>
</evidence>
<proteinExistence type="predicted"/>
<sequence length="243" mass="26977">MESPCATSFITALPASIFLIGNLIGGFILATLADSCLGRKNLLHLLCLIMSFASLITAFSTNVWMYSSLRLVSGFGCASILTCSLVLLTERVGKQWRVQIGTTTLFSFPLGLLGLPAIAFLSRGSSWRIIYIWTSIPSILYCIIAYFFVYESSRWLFKQGRDKEAIAVLKSISSIKGRSLDSYLASIHHRQGILKVNPGKLMDLSKRRWALQWILVPVVLGYGIGVAFFGMLFRDCFPQDNTP</sequence>
<feature type="transmembrane region" description="Helical" evidence="5">
    <location>
        <begin position="42"/>
        <end position="65"/>
    </location>
</feature>
<protein>
    <recommendedName>
        <fullName evidence="6">Major facilitator superfamily (MFS) profile domain-containing protein</fullName>
    </recommendedName>
</protein>